<name>A0A106PUM5_9BURK</name>
<dbReference type="Pfam" id="PF09676">
    <property type="entry name" value="TraV"/>
    <property type="match status" value="1"/>
</dbReference>
<evidence type="ECO:0000256" key="1">
    <source>
        <dbReference type="SAM" id="SignalP"/>
    </source>
</evidence>
<protein>
    <submittedName>
        <fullName evidence="2">Type IV conjugative transfer system protein TraV</fullName>
    </submittedName>
</protein>
<dbReference type="PROSITE" id="PS51257">
    <property type="entry name" value="PROKAR_LIPOPROTEIN"/>
    <property type="match status" value="1"/>
</dbReference>
<keyword evidence="1" id="KW-0732">Signal</keyword>
<reference evidence="2 3" key="1">
    <citation type="submission" date="2015-11" db="EMBL/GenBank/DDBJ databases">
        <title>Expanding the genomic diversity of Burkholderia species for the development of highly accurate diagnostics.</title>
        <authorList>
            <person name="Sahl J."/>
            <person name="Keim P."/>
            <person name="Wagner D."/>
        </authorList>
    </citation>
    <scope>NUCLEOTIDE SEQUENCE [LARGE SCALE GENOMIC DNA]</scope>
    <source>
        <strain evidence="2 3">MSMB2087WGS</strain>
    </source>
</reference>
<gene>
    <name evidence="2" type="ORF">WL29_01885</name>
</gene>
<dbReference type="EMBL" id="LPHD01000180">
    <property type="protein sequence ID" value="KWA74632.1"/>
    <property type="molecule type" value="Genomic_DNA"/>
</dbReference>
<evidence type="ECO:0000313" key="3">
    <source>
        <dbReference type="Proteomes" id="UP000060630"/>
    </source>
</evidence>
<accession>A0A106PUM5</accession>
<proteinExistence type="predicted"/>
<dbReference type="AlphaFoldDB" id="A0A106PUM5"/>
<dbReference type="InterPro" id="IPR014118">
    <property type="entry name" value="T4SS_TraV"/>
</dbReference>
<feature type="chain" id="PRO_5007126881" evidence="1">
    <location>
        <begin position="30"/>
        <end position="218"/>
    </location>
</feature>
<comment type="caution">
    <text evidence="2">The sequence shown here is derived from an EMBL/GenBank/DDBJ whole genome shotgun (WGS) entry which is preliminary data.</text>
</comment>
<organism evidence="2 3">
    <name type="scientific">Burkholderia ubonensis</name>
    <dbReference type="NCBI Taxonomy" id="101571"/>
    <lineage>
        <taxon>Bacteria</taxon>
        <taxon>Pseudomonadati</taxon>
        <taxon>Pseudomonadota</taxon>
        <taxon>Betaproteobacteria</taxon>
        <taxon>Burkholderiales</taxon>
        <taxon>Burkholderiaceae</taxon>
        <taxon>Burkholderia</taxon>
        <taxon>Burkholderia cepacia complex</taxon>
    </lineage>
</organism>
<sequence length="218" mass="22701">MTARTFLPATATACLLAVLSACSFSGLDAQSKFACKAPDGVVCDSMTGSLANLQAGNVHNTRTSQLATDSAPTSKTPAQGAVLARPLFSGSPIRSAPHVVRAWIAPWEDADGDLHDQSYIYLTTDTGRWLVEHNQRRIRDLYRPTVGGTVAADASASPKVEPPSAAVALGSGGAVQTAQGELLKSARDAMDSAQQAVRQAPMSGDLLKNLATGIRSPQ</sequence>
<evidence type="ECO:0000313" key="2">
    <source>
        <dbReference type="EMBL" id="KWA74632.1"/>
    </source>
</evidence>
<feature type="signal peptide" evidence="1">
    <location>
        <begin position="1"/>
        <end position="29"/>
    </location>
</feature>
<dbReference type="Proteomes" id="UP000060630">
    <property type="component" value="Unassembled WGS sequence"/>
</dbReference>